<reference evidence="1" key="1">
    <citation type="submission" date="2023-10" db="EMBL/GenBank/DDBJ databases">
        <authorList>
            <person name="Rodriguez Cubillos JULIANA M."/>
            <person name="De Vega J."/>
        </authorList>
    </citation>
    <scope>NUCLEOTIDE SEQUENCE</scope>
</reference>
<name>A0ACB0LSI9_TRIPR</name>
<evidence type="ECO:0000313" key="2">
    <source>
        <dbReference type="Proteomes" id="UP001177021"/>
    </source>
</evidence>
<keyword evidence="2" id="KW-1185">Reference proteome</keyword>
<evidence type="ECO:0000313" key="1">
    <source>
        <dbReference type="EMBL" id="CAJ2672555.1"/>
    </source>
</evidence>
<dbReference type="EMBL" id="CASHSV030000716">
    <property type="protein sequence ID" value="CAJ2672555.1"/>
    <property type="molecule type" value="Genomic_DNA"/>
</dbReference>
<comment type="caution">
    <text evidence="1">The sequence shown here is derived from an EMBL/GenBank/DDBJ whole genome shotgun (WGS) entry which is preliminary data.</text>
</comment>
<dbReference type="Proteomes" id="UP001177021">
    <property type="component" value="Unassembled WGS sequence"/>
</dbReference>
<sequence length="79" mass="8926">MDSRTMSLRGNHKTHPSSSSLAVYLHSSFSSITKISYLHQIDPSSACWKHESSWIIIPKLGQAREQSKRVLGLEKERSS</sequence>
<protein>
    <submittedName>
        <fullName evidence="1">Uncharacterized protein</fullName>
    </submittedName>
</protein>
<organism evidence="1 2">
    <name type="scientific">Trifolium pratense</name>
    <name type="common">Red clover</name>
    <dbReference type="NCBI Taxonomy" id="57577"/>
    <lineage>
        <taxon>Eukaryota</taxon>
        <taxon>Viridiplantae</taxon>
        <taxon>Streptophyta</taxon>
        <taxon>Embryophyta</taxon>
        <taxon>Tracheophyta</taxon>
        <taxon>Spermatophyta</taxon>
        <taxon>Magnoliopsida</taxon>
        <taxon>eudicotyledons</taxon>
        <taxon>Gunneridae</taxon>
        <taxon>Pentapetalae</taxon>
        <taxon>rosids</taxon>
        <taxon>fabids</taxon>
        <taxon>Fabales</taxon>
        <taxon>Fabaceae</taxon>
        <taxon>Papilionoideae</taxon>
        <taxon>50 kb inversion clade</taxon>
        <taxon>NPAAA clade</taxon>
        <taxon>Hologalegina</taxon>
        <taxon>IRL clade</taxon>
        <taxon>Trifolieae</taxon>
        <taxon>Trifolium</taxon>
    </lineage>
</organism>
<gene>
    <name evidence="1" type="ORF">MILVUS5_LOCUS36175</name>
</gene>
<proteinExistence type="predicted"/>
<accession>A0ACB0LSI9</accession>